<sequence>MTQRKKRRLSLIALMLLLVGGATALVLTAFRDSVVFFYAPTELRAKEIPADRQLRVGGLVVEGSVAHHGEGLVTFAITDKRTEIPVEYRGLLPDLFAEGKGVVVKGQMNGNGVLAADNVLAKHDENYVPPEVQEALEKAGEWKKGAPEGMTAE</sequence>
<dbReference type="PANTHER" id="PTHR34128">
    <property type="entry name" value="CYTOCHROME C-TYPE BIOGENESIS PROTEIN CCME HOMOLOG, MITOCHONDRIAL"/>
    <property type="match status" value="1"/>
</dbReference>
<dbReference type="STRING" id="1082479.SAMN05216241_105197"/>
<keyword evidence="6 12" id="KW-0201">Cytochrome c-type biogenesis</keyword>
<dbReference type="InterPro" id="IPR036127">
    <property type="entry name" value="CcmE-like_sf"/>
</dbReference>
<evidence type="ECO:0000256" key="13">
    <source>
        <dbReference type="PIRSR" id="PIRSR604329-50"/>
    </source>
</evidence>
<evidence type="ECO:0000256" key="3">
    <source>
        <dbReference type="ARBA" id="ARBA00022617"/>
    </source>
</evidence>
<dbReference type="Proteomes" id="UP000199415">
    <property type="component" value="Unassembled WGS sequence"/>
</dbReference>
<dbReference type="PANTHER" id="PTHR34128:SF2">
    <property type="entry name" value="CYTOCHROME C-TYPE BIOGENESIS PROTEIN CCME HOMOLOG, MITOCHONDRIAL"/>
    <property type="match status" value="1"/>
</dbReference>
<keyword evidence="7 12" id="KW-0735">Signal-anchor</keyword>
<evidence type="ECO:0000256" key="7">
    <source>
        <dbReference type="ARBA" id="ARBA00022968"/>
    </source>
</evidence>
<name>A0A1G7RPC2_9PROT</name>
<dbReference type="Pfam" id="PF03100">
    <property type="entry name" value="CcmE"/>
    <property type="match status" value="1"/>
</dbReference>
<dbReference type="GO" id="GO:0046872">
    <property type="term" value="F:metal ion binding"/>
    <property type="evidence" value="ECO:0007669"/>
    <property type="project" value="UniProtKB-KW"/>
</dbReference>
<proteinExistence type="inferred from homology"/>
<dbReference type="InterPro" id="IPR012340">
    <property type="entry name" value="NA-bd_OB-fold"/>
</dbReference>
<dbReference type="NCBIfam" id="NF009729">
    <property type="entry name" value="PRK13254.1-3"/>
    <property type="match status" value="1"/>
</dbReference>
<feature type="binding site" description="covalent" evidence="12 13">
    <location>
        <position position="123"/>
    </location>
    <ligand>
        <name>heme</name>
        <dbReference type="ChEBI" id="CHEBI:30413"/>
    </ligand>
</feature>
<comment type="similarity">
    <text evidence="12">Belongs to the CcmE/CycJ family.</text>
</comment>
<keyword evidence="8 12" id="KW-1133">Transmembrane helix</keyword>
<dbReference type="HAMAP" id="MF_01959">
    <property type="entry name" value="CcmE"/>
    <property type="match status" value="1"/>
</dbReference>
<keyword evidence="15" id="KW-1185">Reference proteome</keyword>
<dbReference type="RefSeq" id="WP_090019862.1">
    <property type="nucleotide sequence ID" value="NZ_FNCE01000005.1"/>
</dbReference>
<dbReference type="NCBIfam" id="NF009727">
    <property type="entry name" value="PRK13254.1-1"/>
    <property type="match status" value="1"/>
</dbReference>
<evidence type="ECO:0000256" key="2">
    <source>
        <dbReference type="ARBA" id="ARBA00022475"/>
    </source>
</evidence>
<feature type="topological domain" description="Extracellular" evidence="12">
    <location>
        <begin position="30"/>
        <end position="153"/>
    </location>
</feature>
<keyword evidence="4 12" id="KW-0812">Transmembrane</keyword>
<dbReference type="OrthoDB" id="9793584at2"/>
<evidence type="ECO:0000256" key="5">
    <source>
        <dbReference type="ARBA" id="ARBA00022723"/>
    </source>
</evidence>
<accession>A0A1G7RPC2</accession>
<evidence type="ECO:0000256" key="6">
    <source>
        <dbReference type="ARBA" id="ARBA00022748"/>
    </source>
</evidence>
<dbReference type="InterPro" id="IPR004329">
    <property type="entry name" value="CcmE"/>
</dbReference>
<protein>
    <recommendedName>
        <fullName evidence="12">Cytochrome c-type biogenesis protein CcmE</fullName>
    </recommendedName>
    <alternativeName>
        <fullName evidence="12">Cytochrome c maturation protein E</fullName>
    </alternativeName>
    <alternativeName>
        <fullName evidence="12">Heme chaperone CcmE</fullName>
    </alternativeName>
</protein>
<keyword evidence="2 12" id="KW-1003">Cell membrane</keyword>
<dbReference type="FunFam" id="2.40.50.140:FF:000104">
    <property type="entry name" value="Cytochrome c-type biogenesis protein CcmE"/>
    <property type="match status" value="1"/>
</dbReference>
<keyword evidence="10 12" id="KW-0472">Membrane</keyword>
<dbReference type="GO" id="GO:0017003">
    <property type="term" value="P:protein-heme linkage"/>
    <property type="evidence" value="ECO:0007669"/>
    <property type="project" value="UniProtKB-UniRule"/>
</dbReference>
<evidence type="ECO:0000313" key="15">
    <source>
        <dbReference type="Proteomes" id="UP000199415"/>
    </source>
</evidence>
<evidence type="ECO:0000256" key="10">
    <source>
        <dbReference type="ARBA" id="ARBA00023136"/>
    </source>
</evidence>
<dbReference type="GO" id="GO:0005886">
    <property type="term" value="C:plasma membrane"/>
    <property type="evidence" value="ECO:0007669"/>
    <property type="project" value="UniProtKB-SubCell"/>
</dbReference>
<comment type="subcellular location">
    <subcellularLocation>
        <location evidence="1">Cell inner membrane</location>
    </subcellularLocation>
    <subcellularLocation>
        <location evidence="12">Cell membrane</location>
        <topology evidence="12">Single-pass type II membrane protein</topology>
    </subcellularLocation>
</comment>
<evidence type="ECO:0000313" key="14">
    <source>
        <dbReference type="EMBL" id="SDG12029.1"/>
    </source>
</evidence>
<evidence type="ECO:0000256" key="11">
    <source>
        <dbReference type="ARBA" id="ARBA00056663"/>
    </source>
</evidence>
<evidence type="ECO:0000256" key="4">
    <source>
        <dbReference type="ARBA" id="ARBA00022692"/>
    </source>
</evidence>
<dbReference type="GO" id="GO:0017004">
    <property type="term" value="P:cytochrome complex assembly"/>
    <property type="evidence" value="ECO:0007669"/>
    <property type="project" value="UniProtKB-KW"/>
</dbReference>
<keyword evidence="5 12" id="KW-0479">Metal-binding</keyword>
<evidence type="ECO:0000256" key="1">
    <source>
        <dbReference type="ARBA" id="ARBA00004533"/>
    </source>
</evidence>
<dbReference type="Gene3D" id="2.40.50.140">
    <property type="entry name" value="Nucleic acid-binding proteins"/>
    <property type="match status" value="1"/>
</dbReference>
<dbReference type="AlphaFoldDB" id="A0A1G7RPC2"/>
<feature type="binding site" description="axial binding residue" evidence="12 13">
    <location>
        <position position="127"/>
    </location>
    <ligand>
        <name>heme</name>
        <dbReference type="ChEBI" id="CHEBI:30413"/>
    </ligand>
    <ligandPart>
        <name>Fe</name>
        <dbReference type="ChEBI" id="CHEBI:18248"/>
    </ligandPart>
</feature>
<evidence type="ECO:0000256" key="9">
    <source>
        <dbReference type="ARBA" id="ARBA00023004"/>
    </source>
</evidence>
<evidence type="ECO:0000256" key="8">
    <source>
        <dbReference type="ARBA" id="ARBA00022989"/>
    </source>
</evidence>
<dbReference type="SUPFAM" id="SSF82093">
    <property type="entry name" value="Heme chaperone CcmE"/>
    <property type="match status" value="1"/>
</dbReference>
<evidence type="ECO:0000256" key="12">
    <source>
        <dbReference type="HAMAP-Rule" id="MF_01959"/>
    </source>
</evidence>
<dbReference type="GO" id="GO:0020037">
    <property type="term" value="F:heme binding"/>
    <property type="evidence" value="ECO:0007669"/>
    <property type="project" value="InterPro"/>
</dbReference>
<feature type="topological domain" description="Cytoplasmic" evidence="12">
    <location>
        <begin position="1"/>
        <end position="8"/>
    </location>
</feature>
<dbReference type="EMBL" id="FNCE01000005">
    <property type="protein sequence ID" value="SDG12029.1"/>
    <property type="molecule type" value="Genomic_DNA"/>
</dbReference>
<keyword evidence="9 12" id="KW-0408">Iron</keyword>
<reference evidence="14 15" key="1">
    <citation type="submission" date="2016-10" db="EMBL/GenBank/DDBJ databases">
        <authorList>
            <person name="de Groot N.N."/>
        </authorList>
    </citation>
    <scope>NUCLEOTIDE SEQUENCE [LARGE SCALE GENOMIC DNA]</scope>
    <source>
        <strain evidence="14 15">DSM 25584</strain>
    </source>
</reference>
<keyword evidence="3 12" id="KW-0349">Heme</keyword>
<dbReference type="NCBIfam" id="NF009731">
    <property type="entry name" value="PRK13254.1-5"/>
    <property type="match status" value="1"/>
</dbReference>
<gene>
    <name evidence="12" type="primary">ccmE</name>
    <name evidence="12" type="synonym">cycJ</name>
    <name evidence="14" type="ORF">SAMN05216241_105197</name>
</gene>
<comment type="function">
    <text evidence="11 12">Heme chaperone required for the biogenesis of c-type cytochromes. Transiently binds heme delivered by CcmC and transfers the heme to apo-cytochromes in a process facilitated by CcmF and CcmH.</text>
</comment>
<organism evidence="14 15">
    <name type="scientific">Limimonas halophila</name>
    <dbReference type="NCBI Taxonomy" id="1082479"/>
    <lineage>
        <taxon>Bacteria</taxon>
        <taxon>Pseudomonadati</taxon>
        <taxon>Pseudomonadota</taxon>
        <taxon>Alphaproteobacteria</taxon>
        <taxon>Rhodospirillales</taxon>
        <taxon>Rhodovibrionaceae</taxon>
        <taxon>Limimonas</taxon>
    </lineage>
</organism>